<sequence>MRYLTARNEHIFGLKTDVIGRNPLRDKPDNFLVAECENWYITRLRRQTVASIPHRALLARAMPVRIVAWGVTIPA</sequence>
<evidence type="ECO:0000313" key="1">
    <source>
        <dbReference type="EMBL" id="ERG92985.1"/>
    </source>
</evidence>
<dbReference type="EMBL" id="KE356560">
    <property type="protein sequence ID" value="ERG92985.1"/>
    <property type="molecule type" value="Genomic_DNA"/>
</dbReference>
<dbReference type="Proteomes" id="UP000030649">
    <property type="component" value="Unassembled WGS sequence"/>
</dbReference>
<dbReference type="HOGENOM" id="CLU_2662255_0_0_2"/>
<protein>
    <submittedName>
        <fullName evidence="1">Uncharacterized protein</fullName>
    </submittedName>
</protein>
<reference evidence="1 2" key="1">
    <citation type="journal article" date="2013" name="PLoS ONE">
        <title>Assembly-driven community genomics of a hypersaline microbial ecosystem.</title>
        <authorList>
            <person name="Podell S."/>
            <person name="Ugalde J.A."/>
            <person name="Narasingarao P."/>
            <person name="Banfield J.F."/>
            <person name="Heidelberg K.B."/>
            <person name="Allen E.E."/>
        </authorList>
    </citation>
    <scope>NUCLEOTIDE SEQUENCE [LARGE SCALE GENOMIC DNA]</scope>
    <source>
        <strain evidence="2">J07HQW1</strain>
    </source>
</reference>
<name>U1N8D7_9EURY</name>
<accession>U1N8D7</accession>
<proteinExistence type="predicted"/>
<organism evidence="1 2">
    <name type="scientific">Haloquadratum walsbyi J07HQW1</name>
    <dbReference type="NCBI Taxonomy" id="1238424"/>
    <lineage>
        <taxon>Archaea</taxon>
        <taxon>Methanobacteriati</taxon>
        <taxon>Methanobacteriota</taxon>
        <taxon>Stenosarchaea group</taxon>
        <taxon>Halobacteria</taxon>
        <taxon>Halobacteriales</taxon>
        <taxon>Haloferacaceae</taxon>
        <taxon>Haloquadratum</taxon>
    </lineage>
</organism>
<gene>
    <name evidence="1" type="ORF">J07HQW1_03038</name>
</gene>
<dbReference type="AlphaFoldDB" id="U1N8D7"/>
<evidence type="ECO:0000313" key="2">
    <source>
        <dbReference type="Proteomes" id="UP000030649"/>
    </source>
</evidence>